<evidence type="ECO:0000313" key="2">
    <source>
        <dbReference type="EMBL" id="AYP69256.1"/>
    </source>
</evidence>
<reference evidence="3" key="1">
    <citation type="submission" date="2018-09" db="EMBL/GenBank/DDBJ databases">
        <title>Complete genome of Klebsiella pneumoniae phage Pylas.</title>
        <authorList>
            <person name="Powell J.E."/>
            <person name="Lessor L."/>
            <person name="O'Leary C.J."/>
            <person name="Liu M."/>
        </authorList>
    </citation>
    <scope>NUCLEOTIDE SEQUENCE [LARGE SCALE GENOMIC DNA]</scope>
</reference>
<dbReference type="Proteomes" id="UP000278488">
    <property type="component" value="Segment"/>
</dbReference>
<accession>A0A3G3BYH7</accession>
<dbReference type="EMBL" id="MH899585">
    <property type="protein sequence ID" value="AYP69256.1"/>
    <property type="molecule type" value="Genomic_DNA"/>
</dbReference>
<evidence type="ECO:0000313" key="3">
    <source>
        <dbReference type="Proteomes" id="UP000278488"/>
    </source>
</evidence>
<dbReference type="Pfam" id="PF14216">
    <property type="entry name" value="DUF4326"/>
    <property type="match status" value="1"/>
</dbReference>
<feature type="domain" description="DUF4326" evidence="1">
    <location>
        <begin position="17"/>
        <end position="95"/>
    </location>
</feature>
<keyword evidence="3" id="KW-1185">Reference proteome</keyword>
<protein>
    <recommendedName>
        <fullName evidence="1">DUF4326 domain-containing protein</fullName>
    </recommendedName>
</protein>
<organism evidence="2 3">
    <name type="scientific">Klebsiella phage Pylas</name>
    <dbReference type="NCBI Taxonomy" id="2419682"/>
    <lineage>
        <taxon>Viruses</taxon>
        <taxon>Duplodnaviria</taxon>
        <taxon>Heunggongvirae</taxon>
        <taxon>Uroviricota</taxon>
        <taxon>Caudoviricetes</taxon>
        <taxon>Schitoviridae</taxon>
        <taxon>Humphriesvirinae</taxon>
        <taxon>Pylasvirus</taxon>
        <taxon>Pylasvirus pylas</taxon>
    </lineage>
</organism>
<proteinExistence type="predicted"/>
<dbReference type="InterPro" id="IPR025475">
    <property type="entry name" value="DUF4326"/>
</dbReference>
<sequence length="103" mass="11895">MGIIRPIIGSIPEPSTRVVNKYKEPYDVYIGRGSVWGNPYTVQAYGRELCIAMYEQYIRQRLHQEPDLYLQLLELKGKTLGCFCKPKACHGDILIKLIEEYSN</sequence>
<evidence type="ECO:0000259" key="1">
    <source>
        <dbReference type="Pfam" id="PF14216"/>
    </source>
</evidence>
<gene>
    <name evidence="2" type="ORF">Pylas_002</name>
</gene>
<name>A0A3G3BYH7_9CAUD</name>